<dbReference type="PANTHER" id="PTHR30069:SF28">
    <property type="entry name" value="TONB-DEPENDENT RECEPTOR YNCD-RELATED"/>
    <property type="match status" value="1"/>
</dbReference>
<dbReference type="InterPro" id="IPR039426">
    <property type="entry name" value="TonB-dep_rcpt-like"/>
</dbReference>
<gene>
    <name evidence="13" type="ORF">JI741_05515</name>
</gene>
<evidence type="ECO:0000259" key="11">
    <source>
        <dbReference type="Pfam" id="PF00593"/>
    </source>
</evidence>
<dbReference type="Gene3D" id="2.170.130.10">
    <property type="entry name" value="TonB-dependent receptor, plug domain"/>
    <property type="match status" value="1"/>
</dbReference>
<dbReference type="Proteomes" id="UP000613030">
    <property type="component" value="Unassembled WGS sequence"/>
</dbReference>
<keyword evidence="2 8" id="KW-0813">Transport</keyword>
<name>A0ABS1KMH0_9BACT</name>
<feature type="signal peptide" evidence="10">
    <location>
        <begin position="1"/>
        <end position="20"/>
    </location>
</feature>
<feature type="chain" id="PRO_5047092964" evidence="10">
    <location>
        <begin position="21"/>
        <end position="731"/>
    </location>
</feature>
<comment type="similarity">
    <text evidence="8 9">Belongs to the TonB-dependent receptor family.</text>
</comment>
<reference evidence="13 14" key="1">
    <citation type="submission" date="2021-01" db="EMBL/GenBank/DDBJ databases">
        <title>Chryseolinea sp. Jin1 Genome sequencing and assembly.</title>
        <authorList>
            <person name="Kim I."/>
        </authorList>
    </citation>
    <scope>NUCLEOTIDE SEQUENCE [LARGE SCALE GENOMIC DNA]</scope>
    <source>
        <strain evidence="13 14">Jin1</strain>
    </source>
</reference>
<evidence type="ECO:0000256" key="6">
    <source>
        <dbReference type="ARBA" id="ARBA00023136"/>
    </source>
</evidence>
<dbReference type="Pfam" id="PF07715">
    <property type="entry name" value="Plug"/>
    <property type="match status" value="1"/>
</dbReference>
<dbReference type="RefSeq" id="WP_202007988.1">
    <property type="nucleotide sequence ID" value="NZ_JAERRB010000001.1"/>
</dbReference>
<evidence type="ECO:0000259" key="12">
    <source>
        <dbReference type="Pfam" id="PF07715"/>
    </source>
</evidence>
<sequence>MNRVLLLLYLYLFSIALVHAQETDTVETKRLSEVLVTGQRDINAVLRLPELKNTFIFSGKKTEVINVQSLDANITEKTPRQIFAKVPGIFVYDMDGTGNQINIAARGLDPHRGWEFNIRRNGAMTNSDIYAYPASHYSIPMEAVERIEIVRGTGSLQYGAQFGGMLNYITKQPDSTKAISFESINGAGSFGLLSTYNAVSGTIGKFQYYAYITYRKSDGYRDNSESKYDAQSVMLVYNASKNFKISGEFSRSNYVYQIPGPLTDSMFHADPRMSTRARNYFNPEIYVPSLKFEWQVSKSTRVQWLTSAVLGDRNSVQFDRTANVPDAINPATDAYAARQVDVDHFHSFTTELRFSHGYNLLNKRSTLTGGIQLIRNDLNRQQQGKGTTGTDFDLTLTDPLWGRDMHLKSSNVAVFLENNFKITEKLSVNPGVRVEVGDSKMYGSISYYPTNDIPNTIEHKFPLFGISAQYVVKGSTMFYGGWSQAYRPVIFKDIIPATVYESVNKNLKDADGYNLDLGFRGLSYGASNVFRWDVSVFQLQYNNRLGSQATRNDTDVFILYRTNIGNSKTTGAEIFLEYSVPLSKKSSVSVFTSTALMRSRYTSASVRAGEQNVDVSGNKVESVPDVITRNGMTVRVGMASISLLYSFTGETYADPLNTEKPGATGAVGLVPSYGLLDINASLRISDMIKIRLNLNNATNEQYFTKRPTFYPGPGVWPSDGRSFTASIGFKI</sequence>
<evidence type="ECO:0000256" key="3">
    <source>
        <dbReference type="ARBA" id="ARBA00022452"/>
    </source>
</evidence>
<evidence type="ECO:0000313" key="13">
    <source>
        <dbReference type="EMBL" id="MBL0740665.1"/>
    </source>
</evidence>
<keyword evidence="5 9" id="KW-0798">TonB box</keyword>
<dbReference type="InterPro" id="IPR037066">
    <property type="entry name" value="Plug_dom_sf"/>
</dbReference>
<proteinExistence type="inferred from homology"/>
<dbReference type="InterPro" id="IPR012910">
    <property type="entry name" value="Plug_dom"/>
</dbReference>
<keyword evidence="13" id="KW-0675">Receptor</keyword>
<evidence type="ECO:0000256" key="5">
    <source>
        <dbReference type="ARBA" id="ARBA00023077"/>
    </source>
</evidence>
<dbReference type="Pfam" id="PF00593">
    <property type="entry name" value="TonB_dep_Rec_b-barrel"/>
    <property type="match status" value="1"/>
</dbReference>
<feature type="domain" description="TonB-dependent receptor-like beta-barrel" evidence="11">
    <location>
        <begin position="272"/>
        <end position="696"/>
    </location>
</feature>
<evidence type="ECO:0000256" key="9">
    <source>
        <dbReference type="RuleBase" id="RU003357"/>
    </source>
</evidence>
<dbReference type="InterPro" id="IPR036942">
    <property type="entry name" value="Beta-barrel_TonB_sf"/>
</dbReference>
<dbReference type="SUPFAM" id="SSF56935">
    <property type="entry name" value="Porins"/>
    <property type="match status" value="1"/>
</dbReference>
<keyword evidence="14" id="KW-1185">Reference proteome</keyword>
<accession>A0ABS1KMH0</accession>
<comment type="subcellular location">
    <subcellularLocation>
        <location evidence="1 8">Cell outer membrane</location>
        <topology evidence="1 8">Multi-pass membrane protein</topology>
    </subcellularLocation>
</comment>
<evidence type="ECO:0000313" key="14">
    <source>
        <dbReference type="Proteomes" id="UP000613030"/>
    </source>
</evidence>
<keyword evidence="6 8" id="KW-0472">Membrane</keyword>
<evidence type="ECO:0000256" key="4">
    <source>
        <dbReference type="ARBA" id="ARBA00022692"/>
    </source>
</evidence>
<evidence type="ECO:0000256" key="8">
    <source>
        <dbReference type="PROSITE-ProRule" id="PRU01360"/>
    </source>
</evidence>
<evidence type="ECO:0000256" key="1">
    <source>
        <dbReference type="ARBA" id="ARBA00004571"/>
    </source>
</evidence>
<protein>
    <submittedName>
        <fullName evidence="13">TonB-dependent receptor</fullName>
    </submittedName>
</protein>
<dbReference type="PROSITE" id="PS52016">
    <property type="entry name" value="TONB_DEPENDENT_REC_3"/>
    <property type="match status" value="1"/>
</dbReference>
<comment type="caution">
    <text evidence="13">The sequence shown here is derived from an EMBL/GenBank/DDBJ whole genome shotgun (WGS) entry which is preliminary data.</text>
</comment>
<organism evidence="13 14">
    <name type="scientific">Chryseolinea lacunae</name>
    <dbReference type="NCBI Taxonomy" id="2801331"/>
    <lineage>
        <taxon>Bacteria</taxon>
        <taxon>Pseudomonadati</taxon>
        <taxon>Bacteroidota</taxon>
        <taxon>Cytophagia</taxon>
        <taxon>Cytophagales</taxon>
        <taxon>Fulvivirgaceae</taxon>
        <taxon>Chryseolinea</taxon>
    </lineage>
</organism>
<keyword evidence="3 8" id="KW-1134">Transmembrane beta strand</keyword>
<evidence type="ECO:0000256" key="10">
    <source>
        <dbReference type="SAM" id="SignalP"/>
    </source>
</evidence>
<keyword evidence="4 8" id="KW-0812">Transmembrane</keyword>
<keyword evidence="7 8" id="KW-0998">Cell outer membrane</keyword>
<dbReference type="InterPro" id="IPR000531">
    <property type="entry name" value="Beta-barrel_TonB"/>
</dbReference>
<dbReference type="Gene3D" id="2.40.170.20">
    <property type="entry name" value="TonB-dependent receptor, beta-barrel domain"/>
    <property type="match status" value="1"/>
</dbReference>
<evidence type="ECO:0000256" key="7">
    <source>
        <dbReference type="ARBA" id="ARBA00023237"/>
    </source>
</evidence>
<feature type="domain" description="TonB-dependent receptor plug" evidence="12">
    <location>
        <begin position="62"/>
        <end position="161"/>
    </location>
</feature>
<evidence type="ECO:0000256" key="2">
    <source>
        <dbReference type="ARBA" id="ARBA00022448"/>
    </source>
</evidence>
<dbReference type="EMBL" id="JAERRB010000001">
    <property type="protein sequence ID" value="MBL0740665.1"/>
    <property type="molecule type" value="Genomic_DNA"/>
</dbReference>
<dbReference type="PANTHER" id="PTHR30069">
    <property type="entry name" value="TONB-DEPENDENT OUTER MEMBRANE RECEPTOR"/>
    <property type="match status" value="1"/>
</dbReference>
<keyword evidence="10" id="KW-0732">Signal</keyword>